<dbReference type="OrthoDB" id="8256100at2"/>
<keyword evidence="2" id="KW-1133">Transmembrane helix</keyword>
<feature type="region of interest" description="Disordered" evidence="1">
    <location>
        <begin position="59"/>
        <end position="133"/>
    </location>
</feature>
<evidence type="ECO:0000256" key="1">
    <source>
        <dbReference type="SAM" id="MobiDB-lite"/>
    </source>
</evidence>
<dbReference type="EMBL" id="FOFG01000011">
    <property type="protein sequence ID" value="SER08040.1"/>
    <property type="molecule type" value="Genomic_DNA"/>
</dbReference>
<evidence type="ECO:0000256" key="2">
    <source>
        <dbReference type="SAM" id="Phobius"/>
    </source>
</evidence>
<evidence type="ECO:0000313" key="4">
    <source>
        <dbReference type="Proteomes" id="UP000199647"/>
    </source>
</evidence>
<dbReference type="STRING" id="1855383.SAMN05216548_11121"/>
<reference evidence="3 4" key="1">
    <citation type="submission" date="2016-10" db="EMBL/GenBank/DDBJ databases">
        <authorList>
            <person name="de Groot N.N."/>
        </authorList>
    </citation>
    <scope>NUCLEOTIDE SEQUENCE [LARGE SCALE GENOMIC DNA]</scope>
    <source>
        <strain evidence="3 4">A52C2</strain>
    </source>
</reference>
<dbReference type="RefSeq" id="WP_143061978.1">
    <property type="nucleotide sequence ID" value="NZ_FOFG01000011.1"/>
</dbReference>
<dbReference type="AlphaFoldDB" id="A0A1H9L9I7"/>
<keyword evidence="2" id="KW-0472">Membrane</keyword>
<name>A0A1H9L9I7_9HYPH</name>
<keyword evidence="2" id="KW-0812">Transmembrane</keyword>
<sequence>MPGMPNKLREARDRSEVRGEAIGAVTPAGNATSRTRRLAIIGAGLFCIVAGIATAAAQTTVPTPTPGAPGDNNAASPVPPAAPGTLTHQLSQSNGVIAPPATSDSGINKPAPQTGTTPVIPAPGAGSNGAQPK</sequence>
<feature type="compositionally biased region" description="Polar residues" evidence="1">
    <location>
        <begin position="86"/>
        <end position="95"/>
    </location>
</feature>
<keyword evidence="4" id="KW-1185">Reference proteome</keyword>
<dbReference type="Proteomes" id="UP000199647">
    <property type="component" value="Unassembled WGS sequence"/>
</dbReference>
<accession>A0A1H9L9I7</accession>
<protein>
    <submittedName>
        <fullName evidence="3">Uncharacterized protein</fullName>
    </submittedName>
</protein>
<evidence type="ECO:0000313" key="3">
    <source>
        <dbReference type="EMBL" id="SER08040.1"/>
    </source>
</evidence>
<feature type="compositionally biased region" description="Polar residues" evidence="1">
    <location>
        <begin position="102"/>
        <end position="117"/>
    </location>
</feature>
<organism evidence="3 4">
    <name type="scientific">Faunimonas pinastri</name>
    <dbReference type="NCBI Taxonomy" id="1855383"/>
    <lineage>
        <taxon>Bacteria</taxon>
        <taxon>Pseudomonadati</taxon>
        <taxon>Pseudomonadota</taxon>
        <taxon>Alphaproteobacteria</taxon>
        <taxon>Hyphomicrobiales</taxon>
        <taxon>Afifellaceae</taxon>
        <taxon>Faunimonas</taxon>
    </lineage>
</organism>
<proteinExistence type="predicted"/>
<feature type="transmembrane region" description="Helical" evidence="2">
    <location>
        <begin position="38"/>
        <end position="57"/>
    </location>
</feature>
<gene>
    <name evidence="3" type="ORF">SAMN05216548_11121</name>
</gene>